<dbReference type="Proteomes" id="UP000823775">
    <property type="component" value="Unassembled WGS sequence"/>
</dbReference>
<evidence type="ECO:0000313" key="1">
    <source>
        <dbReference type="EMBL" id="MCD9646935.1"/>
    </source>
</evidence>
<gene>
    <name evidence="1" type="ORF">HAX54_037192</name>
</gene>
<sequence>HQQLKQQNVGRNLQDAAVSCVWADLCTKLLAPPVLYQNFASAKHRLIAGAGKWPEASSPSPALQPIFGRS</sequence>
<comment type="caution">
    <text evidence="1">The sequence shown here is derived from an EMBL/GenBank/DDBJ whole genome shotgun (WGS) entry which is preliminary data.</text>
</comment>
<feature type="non-terminal residue" evidence="1">
    <location>
        <position position="1"/>
    </location>
</feature>
<reference evidence="1 2" key="1">
    <citation type="journal article" date="2021" name="BMC Genomics">
        <title>Datura genome reveals duplications of psychoactive alkaloid biosynthetic genes and high mutation rate following tissue culture.</title>
        <authorList>
            <person name="Rajewski A."/>
            <person name="Carter-House D."/>
            <person name="Stajich J."/>
            <person name="Litt A."/>
        </authorList>
    </citation>
    <scope>NUCLEOTIDE SEQUENCE [LARGE SCALE GENOMIC DNA]</scope>
    <source>
        <strain evidence="1">AR-01</strain>
    </source>
</reference>
<evidence type="ECO:0000313" key="2">
    <source>
        <dbReference type="Proteomes" id="UP000823775"/>
    </source>
</evidence>
<proteinExistence type="predicted"/>
<dbReference type="EMBL" id="JACEIK010004973">
    <property type="protein sequence ID" value="MCD9646935.1"/>
    <property type="molecule type" value="Genomic_DNA"/>
</dbReference>
<protein>
    <submittedName>
        <fullName evidence="1">Uncharacterized protein</fullName>
    </submittedName>
</protein>
<accession>A0ABS8VLZ5</accession>
<organism evidence="1 2">
    <name type="scientific">Datura stramonium</name>
    <name type="common">Jimsonweed</name>
    <name type="synonym">Common thornapple</name>
    <dbReference type="NCBI Taxonomy" id="4076"/>
    <lineage>
        <taxon>Eukaryota</taxon>
        <taxon>Viridiplantae</taxon>
        <taxon>Streptophyta</taxon>
        <taxon>Embryophyta</taxon>
        <taxon>Tracheophyta</taxon>
        <taxon>Spermatophyta</taxon>
        <taxon>Magnoliopsida</taxon>
        <taxon>eudicotyledons</taxon>
        <taxon>Gunneridae</taxon>
        <taxon>Pentapetalae</taxon>
        <taxon>asterids</taxon>
        <taxon>lamiids</taxon>
        <taxon>Solanales</taxon>
        <taxon>Solanaceae</taxon>
        <taxon>Solanoideae</taxon>
        <taxon>Datureae</taxon>
        <taxon>Datura</taxon>
    </lineage>
</organism>
<keyword evidence="2" id="KW-1185">Reference proteome</keyword>
<name>A0ABS8VLZ5_DATST</name>